<keyword evidence="1" id="KW-0175">Coiled coil</keyword>
<proteinExistence type="predicted"/>
<organism evidence="3 4">
    <name type="scientific">Candidatus Gallipaludibacter merdavium</name>
    <dbReference type="NCBI Taxonomy" id="2840839"/>
    <lineage>
        <taxon>Bacteria</taxon>
        <taxon>Pseudomonadati</taxon>
        <taxon>Bacteroidota</taxon>
        <taxon>Bacteroidia</taxon>
        <taxon>Bacteroidales</taxon>
        <taxon>Candidatus Gallipaludibacter</taxon>
    </lineage>
</organism>
<evidence type="ECO:0000313" key="4">
    <source>
        <dbReference type="Proteomes" id="UP000823641"/>
    </source>
</evidence>
<keyword evidence="2" id="KW-1133">Transmembrane helix</keyword>
<keyword evidence="2" id="KW-0812">Transmembrane</keyword>
<feature type="transmembrane region" description="Helical" evidence="2">
    <location>
        <begin position="73"/>
        <end position="93"/>
    </location>
</feature>
<dbReference type="Pfam" id="PF14903">
    <property type="entry name" value="WG_beta_rep"/>
    <property type="match status" value="4"/>
</dbReference>
<dbReference type="Proteomes" id="UP000823641">
    <property type="component" value="Unassembled WGS sequence"/>
</dbReference>
<comment type="caution">
    <text evidence="3">The sequence shown here is derived from an EMBL/GenBank/DDBJ whole genome shotgun (WGS) entry which is preliminary data.</text>
</comment>
<gene>
    <name evidence="3" type="ORF">IAA73_09375</name>
</gene>
<dbReference type="PANTHER" id="PTHR37841">
    <property type="entry name" value="GLR2918 PROTEIN"/>
    <property type="match status" value="1"/>
</dbReference>
<keyword evidence="2" id="KW-0472">Membrane</keyword>
<feature type="coiled-coil region" evidence="1">
    <location>
        <begin position="36"/>
        <end position="63"/>
    </location>
</feature>
<evidence type="ECO:0000313" key="3">
    <source>
        <dbReference type="EMBL" id="MBO8460528.1"/>
    </source>
</evidence>
<evidence type="ECO:0000256" key="2">
    <source>
        <dbReference type="SAM" id="Phobius"/>
    </source>
</evidence>
<dbReference type="InterPro" id="IPR032774">
    <property type="entry name" value="WG_beta_rep"/>
</dbReference>
<reference evidence="3" key="2">
    <citation type="journal article" date="2021" name="PeerJ">
        <title>Extensive microbial diversity within the chicken gut microbiome revealed by metagenomics and culture.</title>
        <authorList>
            <person name="Gilroy R."/>
            <person name="Ravi A."/>
            <person name="Getino M."/>
            <person name="Pursley I."/>
            <person name="Horton D.L."/>
            <person name="Alikhan N.F."/>
            <person name="Baker D."/>
            <person name="Gharbi K."/>
            <person name="Hall N."/>
            <person name="Watson M."/>
            <person name="Adriaenssens E.M."/>
            <person name="Foster-Nyarko E."/>
            <person name="Jarju S."/>
            <person name="Secka A."/>
            <person name="Antonio M."/>
            <person name="Oren A."/>
            <person name="Chaudhuri R.R."/>
            <person name="La Ragione R."/>
            <person name="Hildebrand F."/>
            <person name="Pallen M.J."/>
        </authorList>
    </citation>
    <scope>NUCLEOTIDE SEQUENCE</scope>
    <source>
        <strain evidence="3">G3-3990</strain>
    </source>
</reference>
<dbReference type="AlphaFoldDB" id="A0A9D9HVC2"/>
<dbReference type="EMBL" id="JADIMG010000089">
    <property type="protein sequence ID" value="MBO8460528.1"/>
    <property type="molecule type" value="Genomic_DNA"/>
</dbReference>
<reference evidence="3" key="1">
    <citation type="submission" date="2020-10" db="EMBL/GenBank/DDBJ databases">
        <authorList>
            <person name="Gilroy R."/>
        </authorList>
    </citation>
    <scope>NUCLEOTIDE SEQUENCE</scope>
    <source>
        <strain evidence="3">G3-3990</strain>
    </source>
</reference>
<accession>A0A9D9HVC2</accession>
<protein>
    <submittedName>
        <fullName evidence="3">WG repeat-containing protein</fullName>
    </submittedName>
</protein>
<dbReference type="PANTHER" id="PTHR37841:SF1">
    <property type="entry name" value="DUF3298 DOMAIN-CONTAINING PROTEIN"/>
    <property type="match status" value="1"/>
</dbReference>
<evidence type="ECO:0000256" key="1">
    <source>
        <dbReference type="SAM" id="Coils"/>
    </source>
</evidence>
<sequence>MNSIKIKCKECGYENNPPKASYCGKCGSRLSYSTNILISENELNSLKRENKELRREIESLFSYKIKKWCNEDIIYVLAFFIFFFIIFSTLFLIPEEQKDLVITTKNSMYGIKSKNVGFFSQKLKCNYDLIEEYEGCYILMKSGQYGLANSHGKKVIETKFDSIAVINKKVILTYQEEKVGWVNSKGKEILPCEYYSIVWEKGITPERSFHNIGRYIGNIIQAKKNKEDEWTLYNIKGKQITKKTYTAAVQTGEPNLIKVNDGKGYGLINSEGEEILACMYEGISYFNANRAWCEYSDFTNNINKLLCIDNHGKMIFQIIIDPDKTIPWTFNEDGTMIAINNILTYYDINGNIIIPPKYKYIKNSAGKYYNPSFINGKAIVYYDDYGFGYIDKKGNFTPSADLK</sequence>
<name>A0A9D9HVC2_9BACT</name>